<dbReference type="InterPro" id="IPR050556">
    <property type="entry name" value="Type_II_TA_system_RNase"/>
</dbReference>
<reference evidence="10 11" key="1">
    <citation type="journal article" date="2012" name="J. Bacteriol.">
        <title>Draft genome sequence of Streptomyces globisporus C-1027, which produces an antitumor antibiotic consisting of a nine-membered enediyne with a chromoprotein.</title>
        <authorList>
            <person name="Wang L."/>
            <person name="Wang S."/>
            <person name="He Q."/>
            <person name="Yu T."/>
            <person name="Li Q."/>
            <person name="Hong B."/>
        </authorList>
    </citation>
    <scope>NUCLEOTIDE SEQUENCE [LARGE SCALE GENOMIC DNA]</scope>
    <source>
        <strain evidence="10 11">C-1027</strain>
    </source>
</reference>
<evidence type="ECO:0000256" key="8">
    <source>
        <dbReference type="HAMAP-Rule" id="MF_00265"/>
    </source>
</evidence>
<dbReference type="KEGG" id="sgb:WQO_21615"/>
<dbReference type="PANTHER" id="PTHR33653">
    <property type="entry name" value="RIBONUCLEASE VAPC2"/>
    <property type="match status" value="1"/>
</dbReference>
<dbReference type="EMBL" id="CP013738">
    <property type="protein sequence ID" value="ALU95685.1"/>
    <property type="molecule type" value="Genomic_DNA"/>
</dbReference>
<sequence>MIYLLDTSGLVRLLSDPALPVAWSDAIEAGAIASCYPQRAEFLYGARNAREYDEIVEMFTDLYPDVSVPRSAGRWITSVQHRMARAGQHRSASAVDLIIAATAAHHGLTVLHDDLDYRTVARHAPDLDEHSVHDVA</sequence>
<comment type="similarity">
    <text evidence="7 8">Belongs to the PINc/VapC protein family.</text>
</comment>
<evidence type="ECO:0000256" key="4">
    <source>
        <dbReference type="ARBA" id="ARBA00022723"/>
    </source>
</evidence>
<dbReference type="Proteomes" id="UP000064183">
    <property type="component" value="Chromosome"/>
</dbReference>
<protein>
    <recommendedName>
        <fullName evidence="8">Ribonuclease VapC</fullName>
        <shortName evidence="8">RNase VapC</shortName>
        <ecNumber evidence="8">3.1.-.-</ecNumber>
    </recommendedName>
    <alternativeName>
        <fullName evidence="8">Toxin VapC</fullName>
    </alternativeName>
</protein>
<dbReference type="GO" id="GO:0016787">
    <property type="term" value="F:hydrolase activity"/>
    <property type="evidence" value="ECO:0007669"/>
    <property type="project" value="UniProtKB-KW"/>
</dbReference>
<keyword evidence="3 8" id="KW-0540">Nuclease</keyword>
<evidence type="ECO:0000256" key="6">
    <source>
        <dbReference type="ARBA" id="ARBA00022842"/>
    </source>
</evidence>
<evidence type="ECO:0000256" key="5">
    <source>
        <dbReference type="ARBA" id="ARBA00022801"/>
    </source>
</evidence>
<dbReference type="PANTHER" id="PTHR33653:SF1">
    <property type="entry name" value="RIBONUCLEASE VAPC2"/>
    <property type="match status" value="1"/>
</dbReference>
<evidence type="ECO:0000313" key="10">
    <source>
        <dbReference type="EMBL" id="ALU95685.1"/>
    </source>
</evidence>
<dbReference type="InterPro" id="IPR029060">
    <property type="entry name" value="PIN-like_dom_sf"/>
</dbReference>
<evidence type="ECO:0000256" key="7">
    <source>
        <dbReference type="ARBA" id="ARBA00038093"/>
    </source>
</evidence>
<evidence type="ECO:0000256" key="2">
    <source>
        <dbReference type="ARBA" id="ARBA00022649"/>
    </source>
</evidence>
<dbReference type="EC" id="3.1.-.-" evidence="8"/>
<dbReference type="Gene3D" id="3.40.50.1010">
    <property type="entry name" value="5'-nuclease"/>
    <property type="match status" value="1"/>
</dbReference>
<dbReference type="RefSeq" id="WP_010058746.1">
    <property type="nucleotide sequence ID" value="NZ_CP013738.1"/>
</dbReference>
<comment type="function">
    <text evidence="8">Toxic component of a toxin-antitoxin (TA) system. An RNase.</text>
</comment>
<dbReference type="AlphaFoldDB" id="A0A0U3C1M7"/>
<dbReference type="GeneID" id="27784984"/>
<evidence type="ECO:0000256" key="3">
    <source>
        <dbReference type="ARBA" id="ARBA00022722"/>
    </source>
</evidence>
<dbReference type="SUPFAM" id="SSF88723">
    <property type="entry name" value="PIN domain-like"/>
    <property type="match status" value="1"/>
</dbReference>
<dbReference type="InterPro" id="IPR002716">
    <property type="entry name" value="PIN_dom"/>
</dbReference>
<evidence type="ECO:0000259" key="9">
    <source>
        <dbReference type="Pfam" id="PF01850"/>
    </source>
</evidence>
<dbReference type="HAMAP" id="MF_00265">
    <property type="entry name" value="VapC_Nob1"/>
    <property type="match status" value="1"/>
</dbReference>
<dbReference type="STRING" id="1172567.WQO_21615"/>
<proteinExistence type="inferred from homology"/>
<dbReference type="Pfam" id="PF01850">
    <property type="entry name" value="PIN"/>
    <property type="match status" value="1"/>
</dbReference>
<evidence type="ECO:0000256" key="1">
    <source>
        <dbReference type="ARBA" id="ARBA00001946"/>
    </source>
</evidence>
<dbReference type="GO" id="GO:0090729">
    <property type="term" value="F:toxin activity"/>
    <property type="evidence" value="ECO:0007669"/>
    <property type="project" value="UniProtKB-KW"/>
</dbReference>
<keyword evidence="8" id="KW-0800">Toxin</keyword>
<feature type="binding site" evidence="8">
    <location>
        <position position="96"/>
    </location>
    <ligand>
        <name>Mg(2+)</name>
        <dbReference type="ChEBI" id="CHEBI:18420"/>
    </ligand>
</feature>
<dbReference type="InterPro" id="IPR022907">
    <property type="entry name" value="VapC_family"/>
</dbReference>
<keyword evidence="5 8" id="KW-0378">Hydrolase</keyword>
<feature type="binding site" evidence="8">
    <location>
        <position position="6"/>
    </location>
    <ligand>
        <name>Mg(2+)</name>
        <dbReference type="ChEBI" id="CHEBI:18420"/>
    </ligand>
</feature>
<dbReference type="GO" id="GO:0004540">
    <property type="term" value="F:RNA nuclease activity"/>
    <property type="evidence" value="ECO:0007669"/>
    <property type="project" value="InterPro"/>
</dbReference>
<keyword evidence="4 8" id="KW-0479">Metal-binding</keyword>
<name>A0A0U3C1M7_STRGL</name>
<gene>
    <name evidence="8" type="primary">vapC</name>
    <name evidence="10" type="ORF">WQO_21615</name>
</gene>
<comment type="cofactor">
    <cofactor evidence="1 8">
        <name>Mg(2+)</name>
        <dbReference type="ChEBI" id="CHEBI:18420"/>
    </cofactor>
</comment>
<keyword evidence="6 8" id="KW-0460">Magnesium</keyword>
<evidence type="ECO:0000313" key="11">
    <source>
        <dbReference type="Proteomes" id="UP000064183"/>
    </source>
</evidence>
<keyword evidence="2 8" id="KW-1277">Toxin-antitoxin system</keyword>
<feature type="domain" description="PIN" evidence="9">
    <location>
        <begin position="3"/>
        <end position="122"/>
    </location>
</feature>
<organism evidence="10 11">
    <name type="scientific">Streptomyces globisporus C-1027</name>
    <dbReference type="NCBI Taxonomy" id="1172567"/>
    <lineage>
        <taxon>Bacteria</taxon>
        <taxon>Bacillati</taxon>
        <taxon>Actinomycetota</taxon>
        <taxon>Actinomycetes</taxon>
        <taxon>Kitasatosporales</taxon>
        <taxon>Streptomycetaceae</taxon>
        <taxon>Streptomyces</taxon>
    </lineage>
</organism>
<accession>A0A0U3C1M7</accession>
<dbReference type="GO" id="GO:0000287">
    <property type="term" value="F:magnesium ion binding"/>
    <property type="evidence" value="ECO:0007669"/>
    <property type="project" value="UniProtKB-UniRule"/>
</dbReference>